<name>A0A086T269_HAPC1</name>
<evidence type="ECO:0000256" key="3">
    <source>
        <dbReference type="SAM" id="SignalP"/>
    </source>
</evidence>
<dbReference type="Proteomes" id="UP000029964">
    <property type="component" value="Unassembled WGS sequence"/>
</dbReference>
<keyword evidence="5" id="KW-1185">Reference proteome</keyword>
<comment type="caution">
    <text evidence="4">The sequence shown here is derived from an EMBL/GenBank/DDBJ whole genome shotgun (WGS) entry which is preliminary data.</text>
</comment>
<reference evidence="5" key="1">
    <citation type="journal article" date="2014" name="Genome Announc.">
        <title>Genome sequence and annotation of Acremonium chrysogenum, producer of the beta-lactam antibiotic cephalosporin C.</title>
        <authorList>
            <person name="Terfehr D."/>
            <person name="Dahlmann T.A."/>
            <person name="Specht T."/>
            <person name="Zadra I."/>
            <person name="Kuernsteiner H."/>
            <person name="Kueck U."/>
        </authorList>
    </citation>
    <scope>NUCLEOTIDE SEQUENCE [LARGE SCALE GENOMIC DNA]</scope>
    <source>
        <strain evidence="5">ATCC 11550 / CBS 779.69 / DSM 880 / IAM 14645 / JCM 23072 / IMI 49137</strain>
    </source>
</reference>
<keyword evidence="1" id="KW-0378">Hydrolase</keyword>
<keyword evidence="2" id="KW-1015">Disulfide bond</keyword>
<dbReference type="SUPFAM" id="SSF53474">
    <property type="entry name" value="alpha/beta-Hydrolases"/>
    <property type="match status" value="1"/>
</dbReference>
<evidence type="ECO:0000256" key="2">
    <source>
        <dbReference type="ARBA" id="ARBA00023157"/>
    </source>
</evidence>
<feature type="signal peptide" evidence="3">
    <location>
        <begin position="1"/>
        <end position="16"/>
    </location>
</feature>
<gene>
    <name evidence="4" type="ORF">ACRE_057820</name>
</gene>
<dbReference type="EMBL" id="JPKY01000069">
    <property type="protein sequence ID" value="KFH43451.1"/>
    <property type="molecule type" value="Genomic_DNA"/>
</dbReference>
<dbReference type="Gene3D" id="3.40.50.1820">
    <property type="entry name" value="alpha/beta hydrolase"/>
    <property type="match status" value="1"/>
</dbReference>
<evidence type="ECO:0000313" key="4">
    <source>
        <dbReference type="EMBL" id="KFH43451.1"/>
    </source>
</evidence>
<dbReference type="InterPro" id="IPR029058">
    <property type="entry name" value="AB_hydrolase_fold"/>
</dbReference>
<dbReference type="GO" id="GO:0052689">
    <property type="term" value="F:carboxylic ester hydrolase activity"/>
    <property type="evidence" value="ECO:0007669"/>
    <property type="project" value="UniProtKB-ARBA"/>
</dbReference>
<dbReference type="Pfam" id="PF01083">
    <property type="entry name" value="Cutinase"/>
    <property type="match status" value="1"/>
</dbReference>
<dbReference type="STRING" id="857340.A0A086T269"/>
<dbReference type="InterPro" id="IPR000675">
    <property type="entry name" value="Cutinase/axe"/>
</dbReference>
<evidence type="ECO:0000256" key="1">
    <source>
        <dbReference type="ARBA" id="ARBA00022801"/>
    </source>
</evidence>
<evidence type="ECO:0000313" key="5">
    <source>
        <dbReference type="Proteomes" id="UP000029964"/>
    </source>
</evidence>
<dbReference type="SMART" id="SM01110">
    <property type="entry name" value="Cutinase"/>
    <property type="match status" value="1"/>
</dbReference>
<proteinExistence type="predicted"/>
<protein>
    <submittedName>
        <fullName evidence="4">Cutinase-like protein</fullName>
    </submittedName>
</protein>
<dbReference type="PANTHER" id="PTHR33630:SF9">
    <property type="entry name" value="CUTINASE 4"/>
    <property type="match status" value="1"/>
</dbReference>
<sequence>MRLLLALPLILQLARAQECPQIPDNDVEMGEPVPMIPEHIPAGCSDYEVLVARGTSEPNYAEGGKFGVIVGDPVVSNLTEVLPGSRGYPVQYPASSSILSVFRGSRDVVDRLVSQSVRCPRQTFALVGYSQGAAVMHAAADDIPRALHSRIKAVVMFGDPALRLGDGSFPSGLQSKVLQNCAEGDPTCDSGRCTYYHLTYIRPEWIEPTVDFLVEKFTS</sequence>
<dbReference type="AlphaFoldDB" id="A0A086T269"/>
<accession>A0A086T269</accession>
<organism evidence="4 5">
    <name type="scientific">Hapsidospora chrysogenum (strain ATCC 11550 / CBS 779.69 / DSM 880 / IAM 14645 / JCM 23072 / IMI 49137)</name>
    <name type="common">Acremonium chrysogenum</name>
    <dbReference type="NCBI Taxonomy" id="857340"/>
    <lineage>
        <taxon>Eukaryota</taxon>
        <taxon>Fungi</taxon>
        <taxon>Dikarya</taxon>
        <taxon>Ascomycota</taxon>
        <taxon>Pezizomycotina</taxon>
        <taxon>Sordariomycetes</taxon>
        <taxon>Hypocreomycetidae</taxon>
        <taxon>Hypocreales</taxon>
        <taxon>Bionectriaceae</taxon>
        <taxon>Hapsidospora</taxon>
    </lineage>
</organism>
<keyword evidence="3" id="KW-0732">Signal</keyword>
<dbReference type="HOGENOM" id="CLU_040058_6_2_1"/>
<feature type="chain" id="PRO_5001815344" evidence="3">
    <location>
        <begin position="17"/>
        <end position="219"/>
    </location>
</feature>
<dbReference type="OrthoDB" id="3225429at2759"/>
<dbReference type="PANTHER" id="PTHR33630">
    <property type="entry name" value="CUTINASE RV1984C-RELATED-RELATED"/>
    <property type="match status" value="1"/>
</dbReference>